<proteinExistence type="predicted"/>
<dbReference type="InterPro" id="IPR036457">
    <property type="entry name" value="PPM-type-like_dom_sf"/>
</dbReference>
<gene>
    <name evidence="5" type="ORF">NW209_01165</name>
</gene>
<evidence type="ECO:0000259" key="4">
    <source>
        <dbReference type="PROSITE" id="PS51746"/>
    </source>
</evidence>
<accession>A0AAW5MWB5</accession>
<protein>
    <submittedName>
        <fullName evidence="5">SpoIIE family protein phosphatase</fullName>
    </submittedName>
</protein>
<dbReference type="PANTHER" id="PTHR43156:SF2">
    <property type="entry name" value="STAGE II SPORULATION PROTEIN E"/>
    <property type="match status" value="1"/>
</dbReference>
<evidence type="ECO:0000256" key="2">
    <source>
        <dbReference type="SAM" id="Phobius"/>
    </source>
</evidence>
<keyword evidence="2" id="KW-0812">Transmembrane</keyword>
<dbReference type="CDD" id="cd12912">
    <property type="entry name" value="PDC2_MCP_like"/>
    <property type="match status" value="1"/>
</dbReference>
<dbReference type="Pfam" id="PF22673">
    <property type="entry name" value="MCP-like_PDC_1"/>
    <property type="match status" value="1"/>
</dbReference>
<dbReference type="InterPro" id="IPR001932">
    <property type="entry name" value="PPM-type_phosphatase-like_dom"/>
</dbReference>
<dbReference type="Pfam" id="PF00672">
    <property type="entry name" value="HAMP"/>
    <property type="match status" value="1"/>
</dbReference>
<organism evidence="5 6">
    <name type="scientific">Phocaeicola barnesiae</name>
    <dbReference type="NCBI Taxonomy" id="376804"/>
    <lineage>
        <taxon>Bacteria</taxon>
        <taxon>Pseudomonadati</taxon>
        <taxon>Bacteroidota</taxon>
        <taxon>Bacteroidia</taxon>
        <taxon>Bacteroidales</taxon>
        <taxon>Bacteroidaceae</taxon>
        <taxon>Phocaeicola</taxon>
    </lineage>
</organism>
<dbReference type="Pfam" id="PF07228">
    <property type="entry name" value="SpoIIE"/>
    <property type="match status" value="1"/>
</dbReference>
<dbReference type="SUPFAM" id="SSF158472">
    <property type="entry name" value="HAMP domain-like"/>
    <property type="match status" value="1"/>
</dbReference>
<feature type="transmembrane region" description="Helical" evidence="2">
    <location>
        <begin position="310"/>
        <end position="329"/>
    </location>
</feature>
<feature type="domain" description="PPM-type phosphatase" evidence="4">
    <location>
        <begin position="423"/>
        <end position="637"/>
    </location>
</feature>
<dbReference type="CDD" id="cd06225">
    <property type="entry name" value="HAMP"/>
    <property type="match status" value="1"/>
</dbReference>
<dbReference type="SUPFAM" id="SSF103190">
    <property type="entry name" value="Sensory domain-like"/>
    <property type="match status" value="1"/>
</dbReference>
<comment type="caution">
    <text evidence="5">The sequence shown here is derived from an EMBL/GenBank/DDBJ whole genome shotgun (WGS) entry which is preliminary data.</text>
</comment>
<dbReference type="GO" id="GO:0007165">
    <property type="term" value="P:signal transduction"/>
    <property type="evidence" value="ECO:0007669"/>
    <property type="project" value="InterPro"/>
</dbReference>
<evidence type="ECO:0000259" key="3">
    <source>
        <dbReference type="PROSITE" id="PS50885"/>
    </source>
</evidence>
<keyword evidence="1" id="KW-0378">Hydrolase</keyword>
<dbReference type="PANTHER" id="PTHR43156">
    <property type="entry name" value="STAGE II SPORULATION PROTEIN E-RELATED"/>
    <property type="match status" value="1"/>
</dbReference>
<dbReference type="RefSeq" id="WP_258335170.1">
    <property type="nucleotide sequence ID" value="NZ_JANRHJ010000001.1"/>
</dbReference>
<evidence type="ECO:0000313" key="6">
    <source>
        <dbReference type="Proteomes" id="UP001204579"/>
    </source>
</evidence>
<dbReference type="Gene3D" id="6.10.340.10">
    <property type="match status" value="1"/>
</dbReference>
<dbReference type="InterPro" id="IPR029151">
    <property type="entry name" value="Sensor-like_sf"/>
</dbReference>
<feature type="domain" description="HAMP" evidence="3">
    <location>
        <begin position="330"/>
        <end position="384"/>
    </location>
</feature>
<name>A0AAW5MWB5_9BACT</name>
<dbReference type="PROSITE" id="PS50885">
    <property type="entry name" value="HAMP"/>
    <property type="match status" value="1"/>
</dbReference>
<dbReference type="EMBL" id="JANRHJ010000001">
    <property type="protein sequence ID" value="MCR8872641.1"/>
    <property type="molecule type" value="Genomic_DNA"/>
</dbReference>
<reference evidence="5 6" key="1">
    <citation type="submission" date="2022-08" db="EMBL/GenBank/DDBJ databases">
        <authorList>
            <person name="Zeman M."/>
            <person name="Kubasova T."/>
        </authorList>
    </citation>
    <scope>NUCLEOTIDE SEQUENCE [LARGE SCALE GENOMIC DNA]</scope>
    <source>
        <strain evidence="5 6">ET62</strain>
    </source>
</reference>
<sequence length="640" mass="71876">MKFTVTRSFSTRISIYILLVTGAILCATFLVFYRSARKQVQIEAETRASVSLDNTVLRIDEVLHSVEVALTNNAWQVDRYIHCPDSMFSIARRLLESNSIIIGSAIAFEPDYYPEKGHFFSPYAYRNGDSIACKQLGVESYDYHYMDWYQIPKLLDRPYWSEPYFDTGGGEKIMTTYSLPLHDGNGKLYAVFTADLSLEWLAQKVGSLKLYPDSYNLVIGRSGTYLVHPYPERILTETIFTATYDMKDTTVVGIGHRMIAGEKGFATIQNDSLSTSYIFYAPVERTGWSVAVACTYDDIFAGVDRIRNRIVIIAAAGLLLLLVFCLYTIRQLVHPLTRLANSIRNIAQGDLMTPLPPLGKRHDEMGMLYDSFGFMQHSLSEYMKELAATTANKERIESELRIASEIQMEMIPKIFPPFPERKDIDLFATILPAKAVGGDLYDFFVENDCLFFTVADVSGKGIPASLLMVVTRSLFRTMASHLKTPAAILSALNDALSESNESGMFVTMFLGVLHLKTGVLAYCNAGHNPPVFFTQQEQAHFLQVTPNIPLGLFHGFSYTEQELTLKADASLFLYTDGVTEAESPDKQLFSEERLLKELDRLSDGTPTFIVNQMMEAIHSHAAGAEQSDDITMLCLHYLPQ</sequence>
<dbReference type="Proteomes" id="UP001204579">
    <property type="component" value="Unassembled WGS sequence"/>
</dbReference>
<dbReference type="GO" id="GO:0016791">
    <property type="term" value="F:phosphatase activity"/>
    <property type="evidence" value="ECO:0007669"/>
    <property type="project" value="TreeGrafter"/>
</dbReference>
<dbReference type="SMART" id="SM00304">
    <property type="entry name" value="HAMP"/>
    <property type="match status" value="1"/>
</dbReference>
<dbReference type="CDD" id="cd12913">
    <property type="entry name" value="PDC1_MCP_like"/>
    <property type="match status" value="1"/>
</dbReference>
<dbReference type="Gene3D" id="3.60.40.10">
    <property type="entry name" value="PPM-type phosphatase domain"/>
    <property type="match status" value="1"/>
</dbReference>
<feature type="transmembrane region" description="Helical" evidence="2">
    <location>
        <begin position="13"/>
        <end position="33"/>
    </location>
</feature>
<keyword evidence="2" id="KW-0472">Membrane</keyword>
<dbReference type="Gene3D" id="3.30.450.20">
    <property type="entry name" value="PAS domain"/>
    <property type="match status" value="2"/>
</dbReference>
<keyword evidence="2" id="KW-1133">Transmembrane helix</keyword>
<dbReference type="InterPro" id="IPR052016">
    <property type="entry name" value="Bact_Sigma-Reg"/>
</dbReference>
<dbReference type="InterPro" id="IPR003660">
    <property type="entry name" value="HAMP_dom"/>
</dbReference>
<dbReference type="SUPFAM" id="SSF81606">
    <property type="entry name" value="PP2C-like"/>
    <property type="match status" value="1"/>
</dbReference>
<evidence type="ECO:0000256" key="1">
    <source>
        <dbReference type="ARBA" id="ARBA00022801"/>
    </source>
</evidence>
<evidence type="ECO:0000313" key="5">
    <source>
        <dbReference type="EMBL" id="MCR8872641.1"/>
    </source>
</evidence>
<dbReference type="GO" id="GO:0016020">
    <property type="term" value="C:membrane"/>
    <property type="evidence" value="ECO:0007669"/>
    <property type="project" value="InterPro"/>
</dbReference>
<keyword evidence="6" id="KW-1185">Reference proteome</keyword>
<dbReference type="PROSITE" id="PS51746">
    <property type="entry name" value="PPM_2"/>
    <property type="match status" value="1"/>
</dbReference>
<dbReference type="SMART" id="SM00331">
    <property type="entry name" value="PP2C_SIG"/>
    <property type="match status" value="1"/>
</dbReference>
<dbReference type="AlphaFoldDB" id="A0AAW5MWB5"/>